<keyword evidence="2 8" id="KW-0862">Zinc</keyword>
<feature type="binding site" evidence="8">
    <location>
        <position position="249"/>
    </location>
    <ligand>
        <name>Zn(2+)</name>
        <dbReference type="ChEBI" id="CHEBI:29105"/>
    </ligand>
</feature>
<comment type="cofactor">
    <cofactor evidence="8">
        <name>Zn(2+)</name>
        <dbReference type="ChEBI" id="CHEBI:29105"/>
    </cofactor>
    <text evidence="8">Binds 1 zinc ion per subunit.</text>
</comment>
<dbReference type="EC" id="1.1.1.23" evidence="10"/>
<dbReference type="GO" id="GO:0005829">
    <property type="term" value="C:cytosol"/>
    <property type="evidence" value="ECO:0007669"/>
    <property type="project" value="TreeGrafter"/>
</dbReference>
<evidence type="ECO:0000256" key="9">
    <source>
        <dbReference type="RuleBase" id="RU004175"/>
    </source>
</evidence>
<organism evidence="10">
    <name type="scientific">Chelativorans sp. (strain BNC1)</name>
    <dbReference type="NCBI Taxonomy" id="266779"/>
    <lineage>
        <taxon>Bacteria</taxon>
        <taxon>Pseudomonadati</taxon>
        <taxon>Pseudomonadota</taxon>
        <taxon>Alphaproteobacteria</taxon>
        <taxon>Hyphomicrobiales</taxon>
        <taxon>Phyllobacteriaceae</taxon>
        <taxon>Chelativorans</taxon>
    </lineage>
</organism>
<dbReference type="InterPro" id="IPR012131">
    <property type="entry name" value="Hstdl_DH"/>
</dbReference>
<proteinExistence type="inferred from homology"/>
<dbReference type="GO" id="GO:0000105">
    <property type="term" value="P:L-histidine biosynthetic process"/>
    <property type="evidence" value="ECO:0007669"/>
    <property type="project" value="InterPro"/>
</dbReference>
<dbReference type="EMBL" id="CP000390">
    <property type="protein sequence ID" value="ABG63321.1"/>
    <property type="molecule type" value="Genomic_DNA"/>
</dbReference>
<dbReference type="GO" id="GO:0051287">
    <property type="term" value="F:NAD binding"/>
    <property type="evidence" value="ECO:0007669"/>
    <property type="project" value="InterPro"/>
</dbReference>
<dbReference type="STRING" id="266779.Meso_1928"/>
<comment type="similarity">
    <text evidence="4 9">Belongs to the histidinol dehydrogenase family.</text>
</comment>
<protein>
    <submittedName>
        <fullName evidence="10">Histidinol dehydrogenase</fullName>
        <ecNumber evidence="10">1.1.1.23</ecNumber>
    </submittedName>
</protein>
<dbReference type="Pfam" id="PF00815">
    <property type="entry name" value="Histidinol_dh"/>
    <property type="match status" value="1"/>
</dbReference>
<feature type="binding site" evidence="7">
    <location>
        <position position="318"/>
    </location>
    <ligand>
        <name>substrate</name>
    </ligand>
</feature>
<dbReference type="PANTHER" id="PTHR21256:SF14">
    <property type="entry name" value="HISTIDINOL DEHYDROGENASE"/>
    <property type="match status" value="1"/>
</dbReference>
<evidence type="ECO:0000256" key="8">
    <source>
        <dbReference type="PIRSR" id="PIRSR000099-4"/>
    </source>
</evidence>
<dbReference type="GO" id="GO:0004399">
    <property type="term" value="F:histidinol dehydrogenase activity"/>
    <property type="evidence" value="ECO:0007669"/>
    <property type="project" value="UniProtKB-EC"/>
</dbReference>
<accession>Q11H04</accession>
<feature type="binding site" evidence="7">
    <location>
        <position position="351"/>
    </location>
    <ligand>
        <name>substrate</name>
    </ligand>
</feature>
<gene>
    <name evidence="10" type="ordered locus">Meso_1928</name>
</gene>
<dbReference type="InterPro" id="IPR016161">
    <property type="entry name" value="Ald_DH/histidinol_DH"/>
</dbReference>
<dbReference type="FunFam" id="3.40.50.1980:FF:000001">
    <property type="entry name" value="Histidinol dehydrogenase"/>
    <property type="match status" value="1"/>
</dbReference>
<evidence type="ECO:0000313" key="10">
    <source>
        <dbReference type="EMBL" id="ABG63321.1"/>
    </source>
</evidence>
<dbReference type="PRINTS" id="PR00083">
    <property type="entry name" value="HOLDHDRGNASE"/>
</dbReference>
<feature type="binding site" evidence="6">
    <location>
        <position position="120"/>
    </location>
    <ligand>
        <name>NAD(+)</name>
        <dbReference type="ChEBI" id="CHEBI:57540"/>
    </ligand>
</feature>
<dbReference type="Gene3D" id="3.40.50.1980">
    <property type="entry name" value="Nitrogenase molybdenum iron protein domain"/>
    <property type="match status" value="2"/>
</dbReference>
<feature type="active site" description="Proton acceptor" evidence="5">
    <location>
        <position position="317"/>
    </location>
</feature>
<dbReference type="AlphaFoldDB" id="Q11H04"/>
<feature type="binding site" evidence="6">
    <location>
        <position position="181"/>
    </location>
    <ligand>
        <name>NAD(+)</name>
        <dbReference type="ChEBI" id="CHEBI:57540"/>
    </ligand>
</feature>
<feature type="binding site" evidence="6">
    <location>
        <position position="204"/>
    </location>
    <ligand>
        <name>NAD(+)</name>
        <dbReference type="ChEBI" id="CHEBI:57540"/>
    </ligand>
</feature>
<dbReference type="SUPFAM" id="SSF53720">
    <property type="entry name" value="ALDH-like"/>
    <property type="match status" value="1"/>
</dbReference>
<feature type="binding site" evidence="8">
    <location>
        <position position="351"/>
    </location>
    <ligand>
        <name>Zn(2+)</name>
        <dbReference type="ChEBI" id="CHEBI:29105"/>
    </ligand>
</feature>
<dbReference type="Gene3D" id="1.20.5.1300">
    <property type="match status" value="1"/>
</dbReference>
<dbReference type="InterPro" id="IPR001692">
    <property type="entry name" value="Histidinol_DH_CS"/>
</dbReference>
<dbReference type="PANTHER" id="PTHR21256">
    <property type="entry name" value="HISTIDINOL DEHYDROGENASE HDH"/>
    <property type="match status" value="1"/>
</dbReference>
<evidence type="ECO:0000256" key="6">
    <source>
        <dbReference type="PIRSR" id="PIRSR000099-2"/>
    </source>
</evidence>
<evidence type="ECO:0000256" key="1">
    <source>
        <dbReference type="ARBA" id="ARBA00022723"/>
    </source>
</evidence>
<dbReference type="InterPro" id="IPR022695">
    <property type="entry name" value="Histidinol_DH_monofunct"/>
</dbReference>
<keyword evidence="1 8" id="KW-0479">Metal-binding</keyword>
<reference evidence="10" key="1">
    <citation type="submission" date="2006-06" db="EMBL/GenBank/DDBJ databases">
        <title>Complete sequence of chromosome of Chelativorans sp. BNC1.</title>
        <authorList>
            <consortium name="US DOE Joint Genome Institute"/>
            <person name="Copeland A."/>
            <person name="Lucas S."/>
            <person name="Lapidus A."/>
            <person name="Barry K."/>
            <person name="Detter J.C."/>
            <person name="Glavina del Rio T."/>
            <person name="Hammon N."/>
            <person name="Israni S."/>
            <person name="Dalin E."/>
            <person name="Tice H."/>
            <person name="Pitluck S."/>
            <person name="Chertkov O."/>
            <person name="Brettin T."/>
            <person name="Bruce D."/>
            <person name="Han C."/>
            <person name="Tapia R."/>
            <person name="Gilna P."/>
            <person name="Schmutz J."/>
            <person name="Larimer F."/>
            <person name="Land M."/>
            <person name="Hauser L."/>
            <person name="Kyrpides N."/>
            <person name="Mikhailova N."/>
            <person name="Richardson P."/>
        </authorList>
    </citation>
    <scope>NUCLEOTIDE SEQUENCE</scope>
    <source>
        <strain evidence="10">BNC1</strain>
    </source>
</reference>
<dbReference type="PROSITE" id="PS00611">
    <property type="entry name" value="HISOL_DEHYDROGENASE"/>
    <property type="match status" value="1"/>
</dbReference>
<dbReference type="OrthoDB" id="9805269at2"/>
<evidence type="ECO:0000256" key="4">
    <source>
        <dbReference type="PIRNR" id="PIRNR000099"/>
    </source>
</evidence>
<dbReference type="KEGG" id="mes:Meso_1928"/>
<feature type="binding site" evidence="7">
    <location>
        <position position="227"/>
    </location>
    <ligand>
        <name>substrate</name>
    </ligand>
</feature>
<evidence type="ECO:0000256" key="2">
    <source>
        <dbReference type="ARBA" id="ARBA00022833"/>
    </source>
</evidence>
<evidence type="ECO:0000256" key="7">
    <source>
        <dbReference type="PIRSR" id="PIRSR000099-3"/>
    </source>
</evidence>
<dbReference type="HOGENOM" id="CLU_006732_3_3_5"/>
<feature type="binding site" evidence="7">
    <location>
        <position position="411"/>
    </location>
    <ligand>
        <name>substrate</name>
    </ligand>
</feature>
<dbReference type="CDD" id="cd06572">
    <property type="entry name" value="Histidinol_dh"/>
    <property type="match status" value="1"/>
</dbReference>
<sequence length="441" mass="48202">MPKYLKSSGTPRGNVSNLKVRQTVERIIEDVEREKDLAVRRLSIEFDGYDRQTYRLSAQEIQYCIDWLAKEDLDDILFAQEQVRNFARKQRDCLLDLEVETYPGVVLGHRNIPIANVGCYVPGGKYPLLASAHMSVVTAKVAGVERIITCAPPVNGRPSPAIVAAQHLAGADEIYCLGGVQAVVAMALGTESIAAVDMLVGPGNAYVAEAKRQLYGRVGIDLFAGPTETLIIADETADALTCATDILGQAEHGPDSPAILLTTSESLAVETLRQIEELLSVLPTAEIARKAWEAHGEIIICKDDAELVVEADRIASEHVQVMTRDPDYFLENMRNYGALFLGERTNVAYGDKVIGTNHTLPTLGAARYTGGLWVGKFLKTCTYQRVLTDEASVYFGEYCSRLSMLEGFVGHTEQANIRLRRFGGRSVPYGTAADRVIGPHG</sequence>
<name>Q11H04_CHESB</name>
<evidence type="ECO:0000256" key="3">
    <source>
        <dbReference type="ARBA" id="ARBA00023002"/>
    </source>
</evidence>
<keyword evidence="6" id="KW-0520">NAD</keyword>
<dbReference type="GO" id="GO:0046872">
    <property type="term" value="F:metal ion binding"/>
    <property type="evidence" value="ECO:0007669"/>
    <property type="project" value="UniProtKB-KW"/>
</dbReference>
<feature type="binding site" evidence="7">
    <location>
        <position position="252"/>
    </location>
    <ligand>
        <name>substrate</name>
    </ligand>
</feature>
<keyword evidence="3 4" id="KW-0560">Oxidoreductase</keyword>
<feature type="binding site" evidence="7">
    <location>
        <position position="406"/>
    </location>
    <ligand>
        <name>substrate</name>
    </ligand>
</feature>
<feature type="active site" description="Proton acceptor" evidence="5">
    <location>
        <position position="318"/>
    </location>
</feature>
<dbReference type="PIRSF" id="PIRSF000099">
    <property type="entry name" value="Histidinol_dh"/>
    <property type="match status" value="1"/>
</dbReference>
<feature type="binding site" evidence="7">
    <location>
        <position position="249"/>
    </location>
    <ligand>
        <name>substrate</name>
    </ligand>
</feature>
<dbReference type="NCBIfam" id="TIGR00069">
    <property type="entry name" value="hisD"/>
    <property type="match status" value="1"/>
</dbReference>
<evidence type="ECO:0000256" key="5">
    <source>
        <dbReference type="PIRSR" id="PIRSR000099-1"/>
    </source>
</evidence>
<feature type="binding site" evidence="8">
    <location>
        <position position="252"/>
    </location>
    <ligand>
        <name>Zn(2+)</name>
        <dbReference type="ChEBI" id="CHEBI:29105"/>
    </ligand>
</feature>
<dbReference type="eggNOG" id="COG0141">
    <property type="taxonomic scope" value="Bacteria"/>
</dbReference>
<feature type="binding site" evidence="8">
    <location>
        <position position="411"/>
    </location>
    <ligand>
        <name>Zn(2+)</name>
        <dbReference type="ChEBI" id="CHEBI:29105"/>
    </ligand>
</feature>